<dbReference type="PANTHER" id="PTHR35024:SF4">
    <property type="entry name" value="POLYMER-FORMING CYTOSKELETAL PROTEIN"/>
    <property type="match status" value="1"/>
</dbReference>
<evidence type="ECO:0000256" key="1">
    <source>
        <dbReference type="ARBA" id="ARBA00044755"/>
    </source>
</evidence>
<dbReference type="STRING" id="1121130.GCA_000519105_03270"/>
<gene>
    <name evidence="3" type="ORF">DWW18_17040</name>
    <name evidence="2" type="ORF">K8V05_08030</name>
</gene>
<evidence type="ECO:0000313" key="4">
    <source>
        <dbReference type="Proteomes" id="UP000283589"/>
    </source>
</evidence>
<protein>
    <submittedName>
        <fullName evidence="3">Polymer-forming cytoskeletal protein</fullName>
    </submittedName>
</protein>
<evidence type="ECO:0000313" key="2">
    <source>
        <dbReference type="EMBL" id="HJF70688.1"/>
    </source>
</evidence>
<evidence type="ECO:0000313" key="3">
    <source>
        <dbReference type="EMBL" id="RGV31526.1"/>
    </source>
</evidence>
<reference evidence="3 4" key="1">
    <citation type="submission" date="2018-08" db="EMBL/GenBank/DDBJ databases">
        <title>A genome reference for cultivated species of the human gut microbiota.</title>
        <authorList>
            <person name="Zou Y."/>
            <person name="Xue W."/>
            <person name="Luo G."/>
        </authorList>
    </citation>
    <scope>NUCLEOTIDE SEQUENCE [LARGE SCALE GENOMIC DNA]</scope>
    <source>
        <strain evidence="3 4">AF14-49</strain>
    </source>
</reference>
<proteinExistence type="inferred from homology"/>
<comment type="similarity">
    <text evidence="1">Belongs to the bactofilin family.</text>
</comment>
<reference evidence="2" key="2">
    <citation type="journal article" date="2021" name="PeerJ">
        <title>Extensive microbial diversity within the chicken gut microbiome revealed by metagenomics and culture.</title>
        <authorList>
            <person name="Gilroy R."/>
            <person name="Ravi A."/>
            <person name="Getino M."/>
            <person name="Pursley I."/>
            <person name="Horton D.L."/>
            <person name="Alikhan N.F."/>
            <person name="Baker D."/>
            <person name="Gharbi K."/>
            <person name="Hall N."/>
            <person name="Watson M."/>
            <person name="Adriaenssens E.M."/>
            <person name="Foster-Nyarko E."/>
            <person name="Jarju S."/>
            <person name="Secka A."/>
            <person name="Antonio M."/>
            <person name="Oren A."/>
            <person name="Chaudhuri R.R."/>
            <person name="La Ragione R."/>
            <person name="Hildebrand F."/>
            <person name="Pallen M.J."/>
        </authorList>
    </citation>
    <scope>NUCLEOTIDE SEQUENCE</scope>
    <source>
        <strain evidence="2">6966</strain>
    </source>
</reference>
<dbReference type="RefSeq" id="WP_118261307.1">
    <property type="nucleotide sequence ID" value="NZ_CALBWO010000063.1"/>
</dbReference>
<accession>A0A412WVX6</accession>
<dbReference type="Proteomes" id="UP000742098">
    <property type="component" value="Unassembled WGS sequence"/>
</dbReference>
<reference evidence="2" key="3">
    <citation type="submission" date="2021-09" db="EMBL/GenBank/DDBJ databases">
        <authorList>
            <person name="Gilroy R."/>
        </authorList>
    </citation>
    <scope>NUCLEOTIDE SEQUENCE</scope>
    <source>
        <strain evidence="2">6966</strain>
    </source>
</reference>
<dbReference type="AlphaFoldDB" id="A0A412WVX6"/>
<dbReference type="Pfam" id="PF04519">
    <property type="entry name" value="Bactofilin"/>
    <property type="match status" value="1"/>
</dbReference>
<dbReference type="InterPro" id="IPR007607">
    <property type="entry name" value="BacA/B"/>
</dbReference>
<name>A0A412WVX6_9BACT</name>
<dbReference type="PANTHER" id="PTHR35024">
    <property type="entry name" value="HYPOTHETICAL CYTOSOLIC PROTEIN"/>
    <property type="match status" value="1"/>
</dbReference>
<dbReference type="Proteomes" id="UP000283589">
    <property type="component" value="Unassembled WGS sequence"/>
</dbReference>
<dbReference type="EMBL" id="QRZA01000031">
    <property type="protein sequence ID" value="RGV31526.1"/>
    <property type="molecule type" value="Genomic_DNA"/>
</dbReference>
<sequence>MRKSASQDSTEMKQTIVLNDSEVEGDIILPGDLCLFGKISGNVTAKGKVEVKSGAVVTGNISCVELEVGGLVEGNVETCFLIIEENAVLKGDVQAGKLLVRAVKYDIKRLRLERK</sequence>
<dbReference type="EMBL" id="DYVS01000133">
    <property type="protein sequence ID" value="HJF70688.1"/>
    <property type="molecule type" value="Genomic_DNA"/>
</dbReference>
<organism evidence="3 4">
    <name type="scientific">Butyricimonas virosa</name>
    <dbReference type="NCBI Taxonomy" id="544645"/>
    <lineage>
        <taxon>Bacteria</taxon>
        <taxon>Pseudomonadati</taxon>
        <taxon>Bacteroidota</taxon>
        <taxon>Bacteroidia</taxon>
        <taxon>Bacteroidales</taxon>
        <taxon>Odoribacteraceae</taxon>
        <taxon>Butyricimonas</taxon>
    </lineage>
</organism>
<comment type="caution">
    <text evidence="3">The sequence shown here is derived from an EMBL/GenBank/DDBJ whole genome shotgun (WGS) entry which is preliminary data.</text>
</comment>